<keyword evidence="4" id="KW-0418">Kinase</keyword>
<dbReference type="PANTHER" id="PTHR33491">
    <property type="entry name" value="OSJNBA0016N04.9 PROTEIN"/>
    <property type="match status" value="1"/>
</dbReference>
<dbReference type="GO" id="GO:0030247">
    <property type="term" value="F:polysaccharide binding"/>
    <property type="evidence" value="ECO:0007669"/>
    <property type="project" value="InterPro"/>
</dbReference>
<dbReference type="GO" id="GO:0016301">
    <property type="term" value="F:kinase activity"/>
    <property type="evidence" value="ECO:0007669"/>
    <property type="project" value="UniProtKB-KW"/>
</dbReference>
<evidence type="ECO:0000256" key="1">
    <source>
        <dbReference type="ARBA" id="ARBA00004167"/>
    </source>
</evidence>
<keyword evidence="2" id="KW-0732">Signal</keyword>
<dbReference type="Pfam" id="PF13947">
    <property type="entry name" value="GUB_WAK_bind"/>
    <property type="match status" value="1"/>
</dbReference>
<keyword evidence="4" id="KW-0808">Transferase</keyword>
<proteinExistence type="predicted"/>
<gene>
    <name evidence="4" type="ORF">FRX31_011859</name>
</gene>
<comment type="caution">
    <text evidence="4">The sequence shown here is derived from an EMBL/GenBank/DDBJ whole genome shotgun (WGS) entry which is preliminary data.</text>
</comment>
<protein>
    <submittedName>
        <fullName evidence="4">Wall-associated receptor kinase</fullName>
    </submittedName>
</protein>
<keyword evidence="4" id="KW-0675">Receptor</keyword>
<dbReference type="InterPro" id="IPR025287">
    <property type="entry name" value="WAK_GUB"/>
</dbReference>
<evidence type="ECO:0000313" key="4">
    <source>
        <dbReference type="EMBL" id="KAF5198554.1"/>
    </source>
</evidence>
<sequence length="289" mass="31080">MVAQGAVINRNETKPGCQSKCGDITIPYPFGVGRNCSIDAWADINCNTTFNPPKAFIGNLEVVQFSQAEVRIKNFVATTCYNQSGALVQQIPSSINLLETPYTFSSTRNKVTVLGCDTLVLTTGGEGLNYSSGCISLCDTRDNVMEGTCSGIGCCETSIPKGLKEFTAVVASVYNHSRVWSFDPCGAAFLAEQGTYTFKVSDFSNMTSLADIPMEVMTALAQGILTVMGGKMAVVAPKNIKNCLSKESMSLDYEEVGLYAIPSGSYNEGGSGQYSLEKEMVWPMLNVLR</sequence>
<name>A0A7J6WMG0_THATH</name>
<dbReference type="GO" id="GO:0016020">
    <property type="term" value="C:membrane"/>
    <property type="evidence" value="ECO:0007669"/>
    <property type="project" value="UniProtKB-SubCell"/>
</dbReference>
<accession>A0A7J6WMG0</accession>
<comment type="subcellular location">
    <subcellularLocation>
        <location evidence="1">Membrane</location>
        <topology evidence="1">Single-pass membrane protein</topology>
    </subcellularLocation>
</comment>
<evidence type="ECO:0000259" key="3">
    <source>
        <dbReference type="Pfam" id="PF13947"/>
    </source>
</evidence>
<evidence type="ECO:0000256" key="2">
    <source>
        <dbReference type="ARBA" id="ARBA00022729"/>
    </source>
</evidence>
<keyword evidence="5" id="KW-1185">Reference proteome</keyword>
<reference evidence="4 5" key="1">
    <citation type="submission" date="2020-06" db="EMBL/GenBank/DDBJ databases">
        <title>Transcriptomic and genomic resources for Thalictrum thalictroides and T. hernandezii: Facilitating candidate gene discovery in an emerging model plant lineage.</title>
        <authorList>
            <person name="Arias T."/>
            <person name="Riano-Pachon D.M."/>
            <person name="Di Stilio V.S."/>
        </authorList>
    </citation>
    <scope>NUCLEOTIDE SEQUENCE [LARGE SCALE GENOMIC DNA]</scope>
    <source>
        <strain evidence="5">cv. WT478/WT964</strain>
        <tissue evidence="4">Leaves</tissue>
    </source>
</reference>
<dbReference type="OrthoDB" id="4062651at2759"/>
<feature type="domain" description="Wall-associated receptor kinase galacturonan-binding" evidence="3">
    <location>
        <begin position="17"/>
        <end position="69"/>
    </location>
</feature>
<dbReference type="AlphaFoldDB" id="A0A7J6WMG0"/>
<organism evidence="4 5">
    <name type="scientific">Thalictrum thalictroides</name>
    <name type="common">Rue-anemone</name>
    <name type="synonym">Anemone thalictroides</name>
    <dbReference type="NCBI Taxonomy" id="46969"/>
    <lineage>
        <taxon>Eukaryota</taxon>
        <taxon>Viridiplantae</taxon>
        <taxon>Streptophyta</taxon>
        <taxon>Embryophyta</taxon>
        <taxon>Tracheophyta</taxon>
        <taxon>Spermatophyta</taxon>
        <taxon>Magnoliopsida</taxon>
        <taxon>Ranunculales</taxon>
        <taxon>Ranunculaceae</taxon>
        <taxon>Thalictroideae</taxon>
        <taxon>Thalictrum</taxon>
    </lineage>
</organism>
<dbReference type="Proteomes" id="UP000554482">
    <property type="component" value="Unassembled WGS sequence"/>
</dbReference>
<dbReference type="EMBL" id="JABWDY010013128">
    <property type="protein sequence ID" value="KAF5198554.1"/>
    <property type="molecule type" value="Genomic_DNA"/>
</dbReference>
<evidence type="ECO:0000313" key="5">
    <source>
        <dbReference type="Proteomes" id="UP000554482"/>
    </source>
</evidence>